<dbReference type="RefSeq" id="WP_143311165.1">
    <property type="nucleotide sequence ID" value="NZ_FTMI01000005.1"/>
</dbReference>
<evidence type="ECO:0000256" key="2">
    <source>
        <dbReference type="SAM" id="Phobius"/>
    </source>
</evidence>
<keyword evidence="2" id="KW-0472">Membrane</keyword>
<feature type="region of interest" description="Disordered" evidence="1">
    <location>
        <begin position="1"/>
        <end position="288"/>
    </location>
</feature>
<feature type="compositionally biased region" description="Pro residues" evidence="1">
    <location>
        <begin position="184"/>
        <end position="196"/>
    </location>
</feature>
<evidence type="ECO:0000313" key="4">
    <source>
        <dbReference type="Proteomes" id="UP000186235"/>
    </source>
</evidence>
<evidence type="ECO:0000256" key="1">
    <source>
        <dbReference type="SAM" id="MobiDB-lite"/>
    </source>
</evidence>
<organism evidence="3 4">
    <name type="scientific">Cellulosimicrobium aquatile</name>
    <dbReference type="NCBI Taxonomy" id="1612203"/>
    <lineage>
        <taxon>Bacteria</taxon>
        <taxon>Bacillati</taxon>
        <taxon>Actinomycetota</taxon>
        <taxon>Actinomycetes</taxon>
        <taxon>Micrococcales</taxon>
        <taxon>Promicromonosporaceae</taxon>
        <taxon>Cellulosimicrobium</taxon>
    </lineage>
</organism>
<keyword evidence="4" id="KW-1185">Reference proteome</keyword>
<accession>A0A1N6TUH9</accession>
<feature type="transmembrane region" description="Helical" evidence="2">
    <location>
        <begin position="296"/>
        <end position="317"/>
    </location>
</feature>
<keyword evidence="2" id="KW-0812">Transmembrane</keyword>
<dbReference type="EMBL" id="FTMI01000005">
    <property type="protein sequence ID" value="SIQ57028.1"/>
    <property type="molecule type" value="Genomic_DNA"/>
</dbReference>
<name>A0A1N6TUH9_9MICO</name>
<sequence>MSDNGSNMQPVRPLTRREMREREQAAAAERSAQSAAPPPAPAPGAGGWQQPARPAAPSGPPPSRRTLRETTGPAEHPAQPSVVRPPAASGGMRGLDETGRLTPVQETAERVAIRPPAPTPVVPTRTSSRPPAAAPRPPVPGASGPVRPATPSAPVGGLAAGSGPARPEATQPPRLSAFAAPPTSTAPPGTPAPAPATSPWAGTRAPAPERAPAPAPPTEAGGAALPWSAITAGSAPEPASADREQSSPFGGVRESAPAPAGGSDELFPRVRGRAAEPEEPDDDDLADERRGPSYTWLHYLILVAVAFVLGLLVWTLVSRDDPGLAVEDASASAAAVRTWDDPGTLDTGR</sequence>
<feature type="compositionally biased region" description="Low complexity" evidence="1">
    <location>
        <begin position="25"/>
        <end position="35"/>
    </location>
</feature>
<dbReference type="Proteomes" id="UP000186235">
    <property type="component" value="Unassembled WGS sequence"/>
</dbReference>
<feature type="compositionally biased region" description="Acidic residues" evidence="1">
    <location>
        <begin position="277"/>
        <end position="286"/>
    </location>
</feature>
<keyword evidence="2" id="KW-1133">Transmembrane helix</keyword>
<protein>
    <recommendedName>
        <fullName evidence="5">Meckel syndrome type 1 protein</fullName>
    </recommendedName>
</protein>
<gene>
    <name evidence="3" type="ORF">SAMN05518682_2925</name>
</gene>
<proteinExistence type="predicted"/>
<feature type="compositionally biased region" description="Low complexity" evidence="1">
    <location>
        <begin position="197"/>
        <end position="208"/>
    </location>
</feature>
<feature type="compositionally biased region" description="Low complexity" evidence="1">
    <location>
        <begin position="122"/>
        <end position="131"/>
    </location>
</feature>
<feature type="compositionally biased region" description="Basic and acidic residues" evidence="1">
    <location>
        <begin position="15"/>
        <end position="24"/>
    </location>
</feature>
<evidence type="ECO:0000313" key="3">
    <source>
        <dbReference type="EMBL" id="SIQ57028.1"/>
    </source>
</evidence>
<dbReference type="AlphaFoldDB" id="A0A1N6TUH9"/>
<reference evidence="4" key="1">
    <citation type="submission" date="2017-01" db="EMBL/GenBank/DDBJ databases">
        <authorList>
            <person name="Varghese N."/>
            <person name="Submissions S."/>
        </authorList>
    </citation>
    <scope>NUCLEOTIDE SEQUENCE [LARGE SCALE GENOMIC DNA]</scope>
    <source>
        <strain evidence="4">3bp</strain>
    </source>
</reference>
<evidence type="ECO:0008006" key="5">
    <source>
        <dbReference type="Google" id="ProtNLM"/>
    </source>
</evidence>